<dbReference type="RefSeq" id="WP_092064083.1">
    <property type="nucleotide sequence ID" value="NZ_FOJU01000003.1"/>
</dbReference>
<feature type="domain" description="DUF4174" evidence="3">
    <location>
        <begin position="43"/>
        <end position="144"/>
    </location>
</feature>
<gene>
    <name evidence="4" type="ORF">SAMN05421688_2047</name>
</gene>
<reference evidence="4 5" key="1">
    <citation type="submission" date="2016-10" db="EMBL/GenBank/DDBJ databases">
        <authorList>
            <person name="de Groot N.N."/>
        </authorList>
    </citation>
    <scope>NUCLEOTIDE SEQUENCE [LARGE SCALE GENOMIC DNA]</scope>
    <source>
        <strain evidence="4 5">DSM 29316</strain>
    </source>
</reference>
<evidence type="ECO:0000256" key="2">
    <source>
        <dbReference type="SAM" id="SignalP"/>
    </source>
</evidence>
<accession>A0A1I0XA39</accession>
<evidence type="ECO:0000313" key="4">
    <source>
        <dbReference type="EMBL" id="SFA97939.1"/>
    </source>
</evidence>
<evidence type="ECO:0000256" key="1">
    <source>
        <dbReference type="ARBA" id="ARBA00022729"/>
    </source>
</evidence>
<proteinExistence type="predicted"/>
<dbReference type="Proteomes" id="UP000198796">
    <property type="component" value="Unassembled WGS sequence"/>
</dbReference>
<dbReference type="AlphaFoldDB" id="A0A1I0XA39"/>
<sequence>MKSIALLGLAITLTLALAGRGDAIGATEADSPPTIRDAYDLTLSEFHWVNRLVIVFADSPADPRFIEQMTLLNERLHDLELRDVVVLLDTDASARSDPRQTLRPRGFMLVLLDKDGSVLLRKPLPWSVREISRSIDKTPMRQREMRE</sequence>
<evidence type="ECO:0000259" key="3">
    <source>
        <dbReference type="Pfam" id="PF13778"/>
    </source>
</evidence>
<feature type="chain" id="PRO_5011646563" description="DUF4174 domain-containing protein" evidence="2">
    <location>
        <begin position="19"/>
        <end position="147"/>
    </location>
</feature>
<dbReference type="InterPro" id="IPR025232">
    <property type="entry name" value="DUF4174"/>
</dbReference>
<feature type="signal peptide" evidence="2">
    <location>
        <begin position="1"/>
        <end position="18"/>
    </location>
</feature>
<dbReference type="STRING" id="871651.SAMN05421688_2047"/>
<dbReference type="OrthoDB" id="7362103at2"/>
<keyword evidence="1 2" id="KW-0732">Signal</keyword>
<protein>
    <recommendedName>
        <fullName evidence="3">DUF4174 domain-containing protein</fullName>
    </recommendedName>
</protein>
<organism evidence="4 5">
    <name type="scientific">Poseidonocella pacifica</name>
    <dbReference type="NCBI Taxonomy" id="871651"/>
    <lineage>
        <taxon>Bacteria</taxon>
        <taxon>Pseudomonadati</taxon>
        <taxon>Pseudomonadota</taxon>
        <taxon>Alphaproteobacteria</taxon>
        <taxon>Rhodobacterales</taxon>
        <taxon>Roseobacteraceae</taxon>
        <taxon>Poseidonocella</taxon>
    </lineage>
</organism>
<dbReference type="Pfam" id="PF13778">
    <property type="entry name" value="DUF4174"/>
    <property type="match status" value="1"/>
</dbReference>
<keyword evidence="5" id="KW-1185">Reference proteome</keyword>
<name>A0A1I0XA39_9RHOB</name>
<dbReference type="EMBL" id="FOJU01000003">
    <property type="protein sequence ID" value="SFA97939.1"/>
    <property type="molecule type" value="Genomic_DNA"/>
</dbReference>
<evidence type="ECO:0000313" key="5">
    <source>
        <dbReference type="Proteomes" id="UP000198796"/>
    </source>
</evidence>